<gene>
    <name evidence="3" type="ORF">SNAT2548_LOCUS17527</name>
</gene>
<feature type="compositionally biased region" description="Basic and acidic residues" evidence="1">
    <location>
        <begin position="121"/>
        <end position="140"/>
    </location>
</feature>
<keyword evidence="4" id="KW-1185">Reference proteome</keyword>
<feature type="compositionally biased region" description="Polar residues" evidence="1">
    <location>
        <begin position="92"/>
        <end position="104"/>
    </location>
</feature>
<feature type="signal peptide" evidence="2">
    <location>
        <begin position="1"/>
        <end position="15"/>
    </location>
</feature>
<feature type="compositionally biased region" description="Basic and acidic residues" evidence="1">
    <location>
        <begin position="152"/>
        <end position="182"/>
    </location>
</feature>
<feature type="compositionally biased region" description="Low complexity" evidence="1">
    <location>
        <begin position="81"/>
        <end position="91"/>
    </location>
</feature>
<accession>A0A812PA39</accession>
<evidence type="ECO:0000313" key="3">
    <source>
        <dbReference type="EMBL" id="CAE7335185.1"/>
    </source>
</evidence>
<feature type="chain" id="PRO_5032771080" description="Reticulocyte-binding protein 2-like a" evidence="2">
    <location>
        <begin position="16"/>
        <end position="325"/>
    </location>
</feature>
<evidence type="ECO:0000313" key="4">
    <source>
        <dbReference type="Proteomes" id="UP000604046"/>
    </source>
</evidence>
<proteinExistence type="predicted"/>
<reference evidence="3" key="1">
    <citation type="submission" date="2021-02" db="EMBL/GenBank/DDBJ databases">
        <authorList>
            <person name="Dougan E. K."/>
            <person name="Rhodes N."/>
            <person name="Thang M."/>
            <person name="Chan C."/>
        </authorList>
    </citation>
    <scope>NUCLEOTIDE SEQUENCE</scope>
</reference>
<evidence type="ECO:0008006" key="5">
    <source>
        <dbReference type="Google" id="ProtNLM"/>
    </source>
</evidence>
<protein>
    <recommendedName>
        <fullName evidence="5">Reticulocyte-binding protein 2-like a</fullName>
    </recommendedName>
</protein>
<dbReference type="AlphaFoldDB" id="A0A812PA39"/>
<sequence length="325" mass="36231">MVLWLAVLLVVVALGGPPVPVDESSGDESAAGEQEVDGYLLWWLHRLASDDPPLMTEVDVQSPPEVDIQSPPMAEGDMQYSSSDNSEASSSTLAENQVAASVQQAREAARLEHLQAQARSKQLEEDERRLKDEESRRQADAARQQRRTLDRRHREAEQAETRRQKDQQRLTKQAEEQARQQEAARAEADCMIQQAHREGTELPTLIRLSLSTNELLESSRDMYMVLHRCLSQMEENNERTAANLQNALTVSLDRLAQLVGSQLASTLPSRGAVAGWADKEGDELNRLRRVLSSDRSWGLGSAAPSSFFAHPRRGVRLPPFTSSAF</sequence>
<name>A0A812PA39_9DINO</name>
<feature type="region of interest" description="Disordered" evidence="1">
    <location>
        <begin position="54"/>
        <end position="105"/>
    </location>
</feature>
<comment type="caution">
    <text evidence="3">The sequence shown here is derived from an EMBL/GenBank/DDBJ whole genome shotgun (WGS) entry which is preliminary data.</text>
</comment>
<evidence type="ECO:0000256" key="1">
    <source>
        <dbReference type="SAM" id="MobiDB-lite"/>
    </source>
</evidence>
<keyword evidence="2" id="KW-0732">Signal</keyword>
<dbReference type="Proteomes" id="UP000604046">
    <property type="component" value="Unassembled WGS sequence"/>
</dbReference>
<feature type="region of interest" description="Disordered" evidence="1">
    <location>
        <begin position="117"/>
        <end position="182"/>
    </location>
</feature>
<organism evidence="3 4">
    <name type="scientific">Symbiodinium natans</name>
    <dbReference type="NCBI Taxonomy" id="878477"/>
    <lineage>
        <taxon>Eukaryota</taxon>
        <taxon>Sar</taxon>
        <taxon>Alveolata</taxon>
        <taxon>Dinophyceae</taxon>
        <taxon>Suessiales</taxon>
        <taxon>Symbiodiniaceae</taxon>
        <taxon>Symbiodinium</taxon>
    </lineage>
</organism>
<dbReference type="EMBL" id="CAJNDS010002114">
    <property type="protein sequence ID" value="CAE7335185.1"/>
    <property type="molecule type" value="Genomic_DNA"/>
</dbReference>
<evidence type="ECO:0000256" key="2">
    <source>
        <dbReference type="SAM" id="SignalP"/>
    </source>
</evidence>